<dbReference type="Pfam" id="PF07986">
    <property type="entry name" value="TBCC"/>
    <property type="match status" value="1"/>
</dbReference>
<evidence type="ECO:0000256" key="3">
    <source>
        <dbReference type="ARBA" id="ARBA00022490"/>
    </source>
</evidence>
<organism evidence="9 10">
    <name type="scientific">Staphylotrichum tortipilum</name>
    <dbReference type="NCBI Taxonomy" id="2831512"/>
    <lineage>
        <taxon>Eukaryota</taxon>
        <taxon>Fungi</taxon>
        <taxon>Dikarya</taxon>
        <taxon>Ascomycota</taxon>
        <taxon>Pezizomycotina</taxon>
        <taxon>Sordariomycetes</taxon>
        <taxon>Sordariomycetidae</taxon>
        <taxon>Sordariales</taxon>
        <taxon>Chaetomiaceae</taxon>
        <taxon>Staphylotrichum</taxon>
    </lineage>
</organism>
<keyword evidence="10" id="KW-1185">Reference proteome</keyword>
<feature type="region of interest" description="Disordered" evidence="7">
    <location>
        <begin position="96"/>
        <end position="121"/>
    </location>
</feature>
<dbReference type="InterPro" id="IPR012945">
    <property type="entry name" value="Tubulin-bd_cofactor_C_dom"/>
</dbReference>
<dbReference type="Proteomes" id="UP001303889">
    <property type="component" value="Unassembled WGS sequence"/>
</dbReference>
<dbReference type="InterPro" id="IPR006599">
    <property type="entry name" value="CARP_motif"/>
</dbReference>
<dbReference type="InterPro" id="IPR027684">
    <property type="entry name" value="TBCC"/>
</dbReference>
<evidence type="ECO:0000256" key="1">
    <source>
        <dbReference type="ARBA" id="ARBA00004496"/>
    </source>
</evidence>
<dbReference type="InterPro" id="IPR038397">
    <property type="entry name" value="TBCC_N_sf"/>
</dbReference>
<evidence type="ECO:0000256" key="4">
    <source>
        <dbReference type="ARBA" id="ARBA00022990"/>
    </source>
</evidence>
<dbReference type="Gene3D" id="2.160.20.70">
    <property type="match status" value="1"/>
</dbReference>
<dbReference type="PANTHER" id="PTHR15139">
    <property type="entry name" value="TUBULIN FOLDING COFACTOR C"/>
    <property type="match status" value="1"/>
</dbReference>
<gene>
    <name evidence="9" type="ORF">C8A05DRAFT_31542</name>
</gene>
<proteinExistence type="inferred from homology"/>
<dbReference type="GO" id="GO:0007021">
    <property type="term" value="P:tubulin complex assembly"/>
    <property type="evidence" value="ECO:0007669"/>
    <property type="project" value="TreeGrafter"/>
</dbReference>
<dbReference type="GO" id="GO:0015631">
    <property type="term" value="F:tubulin binding"/>
    <property type="evidence" value="ECO:0007669"/>
    <property type="project" value="InterPro"/>
</dbReference>
<accession>A0AAN6MQH0</accession>
<sequence length="378" mass="40058">MDPKEKFYRQFQNSVITIQDQISQLPSFAAVGGERQDAVEHILSGISRLSLQVADAAEYVPAYDQRTYSDVVKALTDQVNEATARLAPKNRFQFKKRPAHTPAAAKPDTRRLGPAPAVTPGLVGDDAAVASSSKSAEAEANNAIGALPTSLPTTTTASSSAPAKNYNAEIANTPGAGIRKPSFSTARDIALSDHSRVHISLSASAARATSAGTLTNLDRCVVDMTAPTAGSGGAPFASLALKDIEGSAVVAGRVAGPVHVTGVRDSVVVVAARQVRIHECKDVVFYLHCVSRPIIEDCKGVRFARAPGFLLTDKEKSETNMFDQVDDFKWLKSAASPNWSLLPESEAIPDQVWEKALASGPGVVIDDTLRELRVGKGT</sequence>
<dbReference type="PANTHER" id="PTHR15139:SF0">
    <property type="entry name" value="TUBULIN-SPECIFIC CHAPERONE C"/>
    <property type="match status" value="1"/>
</dbReference>
<evidence type="ECO:0000313" key="9">
    <source>
        <dbReference type="EMBL" id="KAK3904665.1"/>
    </source>
</evidence>
<dbReference type="InterPro" id="IPR016098">
    <property type="entry name" value="CAP/MinC_C"/>
</dbReference>
<keyword evidence="4" id="KW-0007">Acetylation</keyword>
<dbReference type="InterPro" id="IPR017901">
    <property type="entry name" value="C-CAP_CF_C-like"/>
</dbReference>
<comment type="subunit">
    <text evidence="6">Supercomplex made of cofactors A to E. Cofactors A and D function by capturing and stabilizing tubulin in a quasi-native conformation. Cofactor E binds to the cofactor D-tubulin complex; interaction with cofactor C then causes the release of tubulin polypeptides that are committed to the native state.</text>
</comment>
<reference evidence="9" key="2">
    <citation type="submission" date="2023-05" db="EMBL/GenBank/DDBJ databases">
        <authorList>
            <consortium name="Lawrence Berkeley National Laboratory"/>
            <person name="Steindorff A."/>
            <person name="Hensen N."/>
            <person name="Bonometti L."/>
            <person name="Westerberg I."/>
            <person name="Brannstrom I.O."/>
            <person name="Guillou S."/>
            <person name="Cros-Aarteil S."/>
            <person name="Calhoun S."/>
            <person name="Haridas S."/>
            <person name="Kuo A."/>
            <person name="Mondo S."/>
            <person name="Pangilinan J."/>
            <person name="Riley R."/>
            <person name="Labutti K."/>
            <person name="Andreopoulos B."/>
            <person name="Lipzen A."/>
            <person name="Chen C."/>
            <person name="Yanf M."/>
            <person name="Daum C."/>
            <person name="Ng V."/>
            <person name="Clum A."/>
            <person name="Ohm R."/>
            <person name="Martin F."/>
            <person name="Silar P."/>
            <person name="Natvig D."/>
            <person name="Lalanne C."/>
            <person name="Gautier V."/>
            <person name="Ament-Velasquez S.L."/>
            <person name="Kruys A."/>
            <person name="Hutchinson M.I."/>
            <person name="Powell A.J."/>
            <person name="Barry K."/>
            <person name="Miller A.N."/>
            <person name="Grigoriev I.V."/>
            <person name="Debuchy R."/>
            <person name="Gladieux P."/>
            <person name="Thoren M.H."/>
            <person name="Johannesson H."/>
        </authorList>
    </citation>
    <scope>NUCLEOTIDE SEQUENCE</scope>
    <source>
        <strain evidence="9">CBS 103.79</strain>
    </source>
</reference>
<evidence type="ECO:0000256" key="2">
    <source>
        <dbReference type="ARBA" id="ARBA00008848"/>
    </source>
</evidence>
<keyword evidence="5" id="KW-0143">Chaperone</keyword>
<keyword evidence="3" id="KW-0963">Cytoplasm</keyword>
<comment type="caution">
    <text evidence="9">The sequence shown here is derived from an EMBL/GenBank/DDBJ whole genome shotgun (WGS) entry which is preliminary data.</text>
</comment>
<evidence type="ECO:0000259" key="8">
    <source>
        <dbReference type="PROSITE" id="PS51329"/>
    </source>
</evidence>
<dbReference type="GO" id="GO:0005737">
    <property type="term" value="C:cytoplasm"/>
    <property type="evidence" value="ECO:0007669"/>
    <property type="project" value="UniProtKB-SubCell"/>
</dbReference>
<name>A0AAN6MQH0_9PEZI</name>
<dbReference type="Gene3D" id="1.20.58.1250">
    <property type="entry name" value="Tubulin Binding Cofactor C, N-terminal domain"/>
    <property type="match status" value="1"/>
</dbReference>
<evidence type="ECO:0000313" key="10">
    <source>
        <dbReference type="Proteomes" id="UP001303889"/>
    </source>
</evidence>
<dbReference type="EMBL" id="MU855388">
    <property type="protein sequence ID" value="KAK3904665.1"/>
    <property type="molecule type" value="Genomic_DNA"/>
</dbReference>
<dbReference type="AlphaFoldDB" id="A0AAN6MQH0"/>
<comment type="similarity">
    <text evidence="2">Belongs to the TBCC family.</text>
</comment>
<dbReference type="InterPro" id="IPR031925">
    <property type="entry name" value="TBCC_N"/>
</dbReference>
<evidence type="ECO:0000256" key="6">
    <source>
        <dbReference type="ARBA" id="ARBA00026055"/>
    </source>
</evidence>
<dbReference type="GO" id="GO:0007023">
    <property type="term" value="P:post-chaperonin tubulin folding pathway"/>
    <property type="evidence" value="ECO:0007669"/>
    <property type="project" value="InterPro"/>
</dbReference>
<dbReference type="Pfam" id="PF16752">
    <property type="entry name" value="TBCC_N"/>
    <property type="match status" value="1"/>
</dbReference>
<dbReference type="PROSITE" id="PS51329">
    <property type="entry name" value="C_CAP_COFACTOR_C"/>
    <property type="match status" value="1"/>
</dbReference>
<feature type="domain" description="C-CAP/cofactor C-like" evidence="8">
    <location>
        <begin position="174"/>
        <end position="330"/>
    </location>
</feature>
<evidence type="ECO:0000256" key="7">
    <source>
        <dbReference type="SAM" id="MobiDB-lite"/>
    </source>
</evidence>
<reference evidence="9" key="1">
    <citation type="journal article" date="2023" name="Mol. Phylogenet. Evol.">
        <title>Genome-scale phylogeny and comparative genomics of the fungal order Sordariales.</title>
        <authorList>
            <person name="Hensen N."/>
            <person name="Bonometti L."/>
            <person name="Westerberg I."/>
            <person name="Brannstrom I.O."/>
            <person name="Guillou S."/>
            <person name="Cros-Aarteil S."/>
            <person name="Calhoun S."/>
            <person name="Haridas S."/>
            <person name="Kuo A."/>
            <person name="Mondo S."/>
            <person name="Pangilinan J."/>
            <person name="Riley R."/>
            <person name="LaButti K."/>
            <person name="Andreopoulos B."/>
            <person name="Lipzen A."/>
            <person name="Chen C."/>
            <person name="Yan M."/>
            <person name="Daum C."/>
            <person name="Ng V."/>
            <person name="Clum A."/>
            <person name="Steindorff A."/>
            <person name="Ohm R.A."/>
            <person name="Martin F."/>
            <person name="Silar P."/>
            <person name="Natvig D.O."/>
            <person name="Lalanne C."/>
            <person name="Gautier V."/>
            <person name="Ament-Velasquez S.L."/>
            <person name="Kruys A."/>
            <person name="Hutchinson M.I."/>
            <person name="Powell A.J."/>
            <person name="Barry K."/>
            <person name="Miller A.N."/>
            <person name="Grigoriev I.V."/>
            <person name="Debuchy R."/>
            <person name="Gladieux P."/>
            <person name="Hiltunen Thoren M."/>
            <person name="Johannesson H."/>
        </authorList>
    </citation>
    <scope>NUCLEOTIDE SEQUENCE</scope>
    <source>
        <strain evidence="9">CBS 103.79</strain>
    </source>
</reference>
<protein>
    <recommendedName>
        <fullName evidence="8">C-CAP/cofactor C-like domain-containing protein</fullName>
    </recommendedName>
</protein>
<dbReference type="SMART" id="SM00673">
    <property type="entry name" value="CARP"/>
    <property type="match status" value="1"/>
</dbReference>
<comment type="subcellular location">
    <subcellularLocation>
        <location evidence="1">Cytoplasm</location>
    </subcellularLocation>
</comment>
<evidence type="ECO:0000256" key="5">
    <source>
        <dbReference type="ARBA" id="ARBA00023186"/>
    </source>
</evidence>